<dbReference type="EMBL" id="NKUB01000001">
    <property type="protein sequence ID" value="PYD71419.1"/>
    <property type="molecule type" value="Genomic_DNA"/>
</dbReference>
<dbReference type="Proteomes" id="UP000247371">
    <property type="component" value="Unassembled WGS sequence"/>
</dbReference>
<dbReference type="RefSeq" id="WP_110555522.1">
    <property type="nucleotide sequence ID" value="NZ_NKUB01000001.1"/>
</dbReference>
<dbReference type="InterPro" id="IPR010359">
    <property type="entry name" value="IrrE_HExxH"/>
</dbReference>
<evidence type="ECO:0000313" key="2">
    <source>
        <dbReference type="EMBL" id="PYD71419.1"/>
    </source>
</evidence>
<organism evidence="2 3">
    <name type="scientific">Komagataeibacter swingsii</name>
    <dbReference type="NCBI Taxonomy" id="215220"/>
    <lineage>
        <taxon>Bacteria</taxon>
        <taxon>Pseudomonadati</taxon>
        <taxon>Pseudomonadota</taxon>
        <taxon>Alphaproteobacteria</taxon>
        <taxon>Acetobacterales</taxon>
        <taxon>Acetobacteraceae</taxon>
        <taxon>Komagataeibacter</taxon>
    </lineage>
</organism>
<evidence type="ECO:0000313" key="3">
    <source>
        <dbReference type="Proteomes" id="UP000247371"/>
    </source>
</evidence>
<sequence length="180" mass="20994">MSGDSFVVPPKSWNEIERIASRWRSDLSLQDTPYFPIMEVLEKILDNRFGLFTLSPIDTKEMGNAEGYTDPDGKYIYLREDVYRKAWNREHRDRFTAAHEFGHWAMHTGLRLARLEPSQVVPSYKLSEPQANQFASELLMPAKFFSLHDTAEDVMQRHGVGYQAAFHRLNYLRKKGKIPE</sequence>
<proteinExistence type="predicted"/>
<feature type="domain" description="IrrE N-terminal-like" evidence="1">
    <location>
        <begin position="67"/>
        <end position="170"/>
    </location>
</feature>
<name>A0A2V4R911_9PROT</name>
<keyword evidence="3" id="KW-1185">Reference proteome</keyword>
<dbReference type="Pfam" id="PF06114">
    <property type="entry name" value="Peptidase_M78"/>
    <property type="match status" value="1"/>
</dbReference>
<reference evidence="2 3" key="1">
    <citation type="submission" date="2017-07" db="EMBL/GenBank/DDBJ databases">
        <title>A draft genome sequence of Komagataeibacter swingsii LMG 22125.</title>
        <authorList>
            <person name="Skraban J."/>
            <person name="Cleenwerck I."/>
            <person name="Vandamme P."/>
            <person name="Trcek J."/>
        </authorList>
    </citation>
    <scope>NUCLEOTIDE SEQUENCE [LARGE SCALE GENOMIC DNA]</scope>
    <source>
        <strain evidence="2 3">LMG 22125</strain>
    </source>
</reference>
<protein>
    <submittedName>
        <fullName evidence="2">Peptidase</fullName>
    </submittedName>
</protein>
<dbReference type="Gene3D" id="1.10.10.2910">
    <property type="match status" value="1"/>
</dbReference>
<gene>
    <name evidence="2" type="ORF">CFR76_01790</name>
</gene>
<evidence type="ECO:0000259" key="1">
    <source>
        <dbReference type="Pfam" id="PF06114"/>
    </source>
</evidence>
<comment type="caution">
    <text evidence="2">The sequence shown here is derived from an EMBL/GenBank/DDBJ whole genome shotgun (WGS) entry which is preliminary data.</text>
</comment>
<accession>A0A2V4R911</accession>
<dbReference type="AlphaFoldDB" id="A0A2V4R911"/>